<feature type="domain" description="RING-type" evidence="7">
    <location>
        <begin position="281"/>
        <end position="321"/>
    </location>
</feature>
<accession>A0AA87ZMM4</accession>
<reference evidence="8" key="1">
    <citation type="submission" date="2023-07" db="EMBL/GenBank/DDBJ databases">
        <title>draft genome sequence of fig (Ficus carica).</title>
        <authorList>
            <person name="Takahashi T."/>
            <person name="Nishimura K."/>
        </authorList>
    </citation>
    <scope>NUCLEOTIDE SEQUENCE</scope>
</reference>
<dbReference type="Proteomes" id="UP001187192">
    <property type="component" value="Unassembled WGS sequence"/>
</dbReference>
<keyword evidence="6" id="KW-1133">Transmembrane helix</keyword>
<evidence type="ECO:0000313" key="9">
    <source>
        <dbReference type="Proteomes" id="UP001187192"/>
    </source>
</evidence>
<dbReference type="Pfam" id="PF16041">
    <property type="entry name" value="APD1-4_M"/>
    <property type="match status" value="1"/>
</dbReference>
<dbReference type="SMART" id="SM00184">
    <property type="entry name" value="RING"/>
    <property type="match status" value="1"/>
</dbReference>
<evidence type="ECO:0000256" key="5">
    <source>
        <dbReference type="SAM" id="MobiDB-lite"/>
    </source>
</evidence>
<dbReference type="GO" id="GO:0016567">
    <property type="term" value="P:protein ubiquitination"/>
    <property type="evidence" value="ECO:0007669"/>
    <property type="project" value="TreeGrafter"/>
</dbReference>
<name>A0AA87ZMM4_FICCA</name>
<dbReference type="AlphaFoldDB" id="A0AA87ZMM4"/>
<dbReference type="PANTHER" id="PTHR46858">
    <property type="entry name" value="OS05G0521000 PROTEIN"/>
    <property type="match status" value="1"/>
</dbReference>
<evidence type="ECO:0000256" key="2">
    <source>
        <dbReference type="ARBA" id="ARBA00022771"/>
    </source>
</evidence>
<evidence type="ECO:0000256" key="4">
    <source>
        <dbReference type="PROSITE-ProRule" id="PRU00175"/>
    </source>
</evidence>
<sequence length="333" mass="37913">MHRPVWTPSSHSHRWQDTWARILTPLTLWICGIFGNSAIWVLRGLSNGAWTERLTRFSLWLNNGSRMSLRLETQSSTVDRLEAVVIKGEQRYETLQPKLTTTLHEPIKGKELEYAIEEDDRYRLDIINSNSRSIIVTLNLNVSSKMYDTTKANSNCSAIKGSCRLRLLFPDIRYVLLTTPNNGNLDDWYLELSFMARILSYIVILGTVMIAIYLMLKSLGACDSETETPIEPTTVQEVTETHPLLPEKPIGSTYGTAGHEEDEDSGGSSSSSEDLYDDKLCVICYDDQRNCFFVPCGHCATCYDCALRIMNEESKVCPICRRLVHKVRRLFKP</sequence>
<dbReference type="InterPro" id="IPR032010">
    <property type="entry name" value="APD1-4_M"/>
</dbReference>
<dbReference type="GO" id="GO:0061630">
    <property type="term" value="F:ubiquitin protein ligase activity"/>
    <property type="evidence" value="ECO:0007669"/>
    <property type="project" value="TreeGrafter"/>
</dbReference>
<keyword evidence="3" id="KW-0862">Zinc</keyword>
<proteinExistence type="predicted"/>
<keyword evidence="6" id="KW-0812">Transmembrane</keyword>
<evidence type="ECO:0000256" key="1">
    <source>
        <dbReference type="ARBA" id="ARBA00022723"/>
    </source>
</evidence>
<protein>
    <recommendedName>
        <fullName evidence="7">RING-type domain-containing protein</fullName>
    </recommendedName>
</protein>
<dbReference type="GO" id="GO:0008270">
    <property type="term" value="F:zinc ion binding"/>
    <property type="evidence" value="ECO:0007669"/>
    <property type="project" value="UniProtKB-KW"/>
</dbReference>
<evidence type="ECO:0000256" key="6">
    <source>
        <dbReference type="SAM" id="Phobius"/>
    </source>
</evidence>
<feature type="transmembrane region" description="Helical" evidence="6">
    <location>
        <begin position="20"/>
        <end position="42"/>
    </location>
</feature>
<gene>
    <name evidence="8" type="ORF">TIFTF001_005029</name>
</gene>
<dbReference type="Pfam" id="PF13920">
    <property type="entry name" value="zf-C3HC4_3"/>
    <property type="match status" value="1"/>
</dbReference>
<keyword evidence="9" id="KW-1185">Reference proteome</keyword>
<evidence type="ECO:0000256" key="3">
    <source>
        <dbReference type="ARBA" id="ARBA00022833"/>
    </source>
</evidence>
<dbReference type="Gene3D" id="3.30.40.10">
    <property type="entry name" value="Zinc/RING finger domain, C3HC4 (zinc finger)"/>
    <property type="match status" value="1"/>
</dbReference>
<dbReference type="PANTHER" id="PTHR46858:SF6">
    <property type="entry name" value="LIGASE, PUTATIVE-RELATED"/>
    <property type="match status" value="1"/>
</dbReference>
<dbReference type="InterPro" id="IPR001841">
    <property type="entry name" value="Znf_RING"/>
</dbReference>
<feature type="transmembrane region" description="Helical" evidence="6">
    <location>
        <begin position="198"/>
        <end position="216"/>
    </location>
</feature>
<evidence type="ECO:0000259" key="7">
    <source>
        <dbReference type="PROSITE" id="PS50089"/>
    </source>
</evidence>
<evidence type="ECO:0000313" key="8">
    <source>
        <dbReference type="EMBL" id="GMN35010.1"/>
    </source>
</evidence>
<dbReference type="EMBL" id="BTGU01000005">
    <property type="protein sequence ID" value="GMN35010.1"/>
    <property type="molecule type" value="Genomic_DNA"/>
</dbReference>
<keyword evidence="2 4" id="KW-0863">Zinc-finger</keyword>
<keyword evidence="1" id="KW-0479">Metal-binding</keyword>
<comment type="caution">
    <text evidence="8">The sequence shown here is derived from an EMBL/GenBank/DDBJ whole genome shotgun (WGS) entry which is preliminary data.</text>
</comment>
<feature type="region of interest" description="Disordered" evidence="5">
    <location>
        <begin position="232"/>
        <end position="273"/>
    </location>
</feature>
<keyword evidence="6" id="KW-0472">Membrane</keyword>
<dbReference type="SUPFAM" id="SSF57850">
    <property type="entry name" value="RING/U-box"/>
    <property type="match status" value="1"/>
</dbReference>
<dbReference type="InterPro" id="IPR013083">
    <property type="entry name" value="Znf_RING/FYVE/PHD"/>
</dbReference>
<dbReference type="PROSITE" id="PS50089">
    <property type="entry name" value="ZF_RING_2"/>
    <property type="match status" value="1"/>
</dbReference>
<organism evidence="8 9">
    <name type="scientific">Ficus carica</name>
    <name type="common">Common fig</name>
    <dbReference type="NCBI Taxonomy" id="3494"/>
    <lineage>
        <taxon>Eukaryota</taxon>
        <taxon>Viridiplantae</taxon>
        <taxon>Streptophyta</taxon>
        <taxon>Embryophyta</taxon>
        <taxon>Tracheophyta</taxon>
        <taxon>Spermatophyta</taxon>
        <taxon>Magnoliopsida</taxon>
        <taxon>eudicotyledons</taxon>
        <taxon>Gunneridae</taxon>
        <taxon>Pentapetalae</taxon>
        <taxon>rosids</taxon>
        <taxon>fabids</taxon>
        <taxon>Rosales</taxon>
        <taxon>Moraceae</taxon>
        <taxon>Ficeae</taxon>
        <taxon>Ficus</taxon>
    </lineage>
</organism>